<organism evidence="1 2">
    <name type="scientific">Aromatoleum evansii</name>
    <name type="common">Azoarcus evansii</name>
    <dbReference type="NCBI Taxonomy" id="59406"/>
    <lineage>
        <taxon>Bacteria</taxon>
        <taxon>Pseudomonadati</taxon>
        <taxon>Pseudomonadota</taxon>
        <taxon>Betaproteobacteria</taxon>
        <taxon>Rhodocyclales</taxon>
        <taxon>Rhodocyclaceae</taxon>
        <taxon>Aromatoleum</taxon>
    </lineage>
</organism>
<gene>
    <name evidence="1" type="ORF">U5817_00070</name>
</gene>
<evidence type="ECO:0008006" key="3">
    <source>
        <dbReference type="Google" id="ProtNLM"/>
    </source>
</evidence>
<sequence length="104" mass="11831">MMIARWSIDARFGYKAQVVEAMQKWMMDIGSQIGWTKEKTSLLTGSIGAGEATVQSEIRIKDLAELNAAWDKLGTIEAHRQWSKELEPYVVSGSPRWEIFRVVD</sequence>
<reference evidence="1 2" key="1">
    <citation type="submission" date="2023-12" db="EMBL/GenBank/DDBJ databases">
        <title>A. evansii MAY27, complete genome.</title>
        <authorList>
            <person name="Wang Y."/>
        </authorList>
    </citation>
    <scope>NUCLEOTIDE SEQUENCE [LARGE SCALE GENOMIC DNA]</scope>
    <source>
        <strain evidence="1 2">MAY27</strain>
    </source>
</reference>
<dbReference type="EMBL" id="CP141259">
    <property type="protein sequence ID" value="WRL46471.1"/>
    <property type="molecule type" value="Genomic_DNA"/>
</dbReference>
<accession>A0ABZ1AKS2</accession>
<evidence type="ECO:0000313" key="2">
    <source>
        <dbReference type="Proteomes" id="UP001626593"/>
    </source>
</evidence>
<keyword evidence="2" id="KW-1185">Reference proteome</keyword>
<proteinExistence type="predicted"/>
<evidence type="ECO:0000313" key="1">
    <source>
        <dbReference type="EMBL" id="WRL46471.1"/>
    </source>
</evidence>
<dbReference type="Proteomes" id="UP001626593">
    <property type="component" value="Chromosome"/>
</dbReference>
<name>A0ABZ1AKS2_AROEV</name>
<dbReference type="RefSeq" id="WP_169132125.1">
    <property type="nucleotide sequence ID" value="NZ_CAWPLS010000285.1"/>
</dbReference>
<protein>
    <recommendedName>
        <fullName evidence="3">NIPSNAP domain-containing protein</fullName>
    </recommendedName>
</protein>